<evidence type="ECO:0000313" key="2">
    <source>
        <dbReference type="EMBL" id="JAC63265.1"/>
    </source>
</evidence>
<protein>
    <submittedName>
        <fullName evidence="2">Uncharacterized protein</fullName>
    </submittedName>
</protein>
<sequence length="81" mass="8542">LFSSLFHPFPSLHAHLSEVGSPGPVIGPMPASPQQTLAAPAFPPTPQRLCLDTSSPRKRGGENDVEAEQNPDTETGASRLP</sequence>
<proteinExistence type="predicted"/>
<feature type="compositionally biased region" description="Polar residues" evidence="1">
    <location>
        <begin position="72"/>
        <end position="81"/>
    </location>
</feature>
<reference evidence="2" key="1">
    <citation type="submission" date="2014-05" db="EMBL/GenBank/DDBJ databases">
        <title>The transcriptome of the halophilic microalga Tetraselmis sp. GSL018 isolated from the Great Salt Lake, Utah.</title>
        <authorList>
            <person name="Jinkerson R.E."/>
            <person name="D'Adamo S."/>
            <person name="Posewitz M.C."/>
        </authorList>
    </citation>
    <scope>NUCLEOTIDE SEQUENCE</scope>
    <source>
        <strain evidence="2">GSL018</strain>
    </source>
</reference>
<feature type="region of interest" description="Disordered" evidence="1">
    <location>
        <begin position="16"/>
        <end position="81"/>
    </location>
</feature>
<dbReference type="AlphaFoldDB" id="A0A061QXT4"/>
<organism evidence="2">
    <name type="scientific">Tetraselmis sp. GSL018</name>
    <dbReference type="NCBI Taxonomy" id="582737"/>
    <lineage>
        <taxon>Eukaryota</taxon>
        <taxon>Viridiplantae</taxon>
        <taxon>Chlorophyta</taxon>
        <taxon>core chlorophytes</taxon>
        <taxon>Chlorodendrophyceae</taxon>
        <taxon>Chlorodendrales</taxon>
        <taxon>Chlorodendraceae</taxon>
        <taxon>Tetraselmis</taxon>
    </lineage>
</organism>
<gene>
    <name evidence="2" type="ORF">TSPGSL018_21061</name>
</gene>
<feature type="non-terminal residue" evidence="2">
    <location>
        <position position="1"/>
    </location>
</feature>
<feature type="non-terminal residue" evidence="2">
    <location>
        <position position="81"/>
    </location>
</feature>
<evidence type="ECO:0000256" key="1">
    <source>
        <dbReference type="SAM" id="MobiDB-lite"/>
    </source>
</evidence>
<name>A0A061QXT4_9CHLO</name>
<dbReference type="EMBL" id="GBEZ01023635">
    <property type="protein sequence ID" value="JAC63265.1"/>
    <property type="molecule type" value="Transcribed_RNA"/>
</dbReference>
<accession>A0A061QXT4</accession>